<reference evidence="2 3" key="1">
    <citation type="journal article" date="2022" name="Nat. Ecol. Evol.">
        <title>A masculinizing supergene underlies an exaggerated male reproductive morph in a spider.</title>
        <authorList>
            <person name="Hendrickx F."/>
            <person name="De Corte Z."/>
            <person name="Sonet G."/>
            <person name="Van Belleghem S.M."/>
            <person name="Kostlbacher S."/>
            <person name="Vangestel C."/>
        </authorList>
    </citation>
    <scope>NUCLEOTIDE SEQUENCE [LARGE SCALE GENOMIC DNA]</scope>
    <source>
        <strain evidence="2">W744_W776</strain>
    </source>
</reference>
<sequence>MDFSLVFVELYQSVLGKEKNFFYVEDERIRAAIQNMKEVYMPNPLWQANPALTVADYNDPSHRCAYLHKYAMCYTGMVCDLLQGAISESNDIYELINSKRRLRLCSLGGGPGTDVLGSLAAIFACCQYIPCSVSVLDFYAQQWKITFDMLIKELRSGVSHGLKEMVSAPQFKYEFMYANLLSDVETNPQVRQIVSAADIITMVKFISAAACQATSRMVQAVFNSMQPGAMLIFIDNAAGGFQEMVQQAALQCGMLTLYGPLLHHDYENANYSLNRFSYTSQSKTKVAFHIWWKPYTSSNNTTRGLRNDFFSYNRLHEQGEQNVRVSRPKNRSRSKNRNRSRNRSRGRQQEQDAEGGCCSII</sequence>
<organism evidence="2 3">
    <name type="scientific">Oedothorax gibbosus</name>
    <dbReference type="NCBI Taxonomy" id="931172"/>
    <lineage>
        <taxon>Eukaryota</taxon>
        <taxon>Metazoa</taxon>
        <taxon>Ecdysozoa</taxon>
        <taxon>Arthropoda</taxon>
        <taxon>Chelicerata</taxon>
        <taxon>Arachnida</taxon>
        <taxon>Araneae</taxon>
        <taxon>Araneomorphae</taxon>
        <taxon>Entelegynae</taxon>
        <taxon>Araneoidea</taxon>
        <taxon>Linyphiidae</taxon>
        <taxon>Erigoninae</taxon>
        <taxon>Oedothorax</taxon>
    </lineage>
</organism>
<evidence type="ECO:0000313" key="2">
    <source>
        <dbReference type="EMBL" id="KAG8197126.1"/>
    </source>
</evidence>
<dbReference type="Proteomes" id="UP000827092">
    <property type="component" value="Unassembled WGS sequence"/>
</dbReference>
<feature type="compositionally biased region" description="Basic residues" evidence="1">
    <location>
        <begin position="326"/>
        <end position="346"/>
    </location>
</feature>
<protein>
    <submittedName>
        <fullName evidence="2">Uncharacterized protein</fullName>
    </submittedName>
</protein>
<dbReference type="AlphaFoldDB" id="A0AAV6VNN4"/>
<feature type="region of interest" description="Disordered" evidence="1">
    <location>
        <begin position="320"/>
        <end position="361"/>
    </location>
</feature>
<evidence type="ECO:0000256" key="1">
    <source>
        <dbReference type="SAM" id="MobiDB-lite"/>
    </source>
</evidence>
<dbReference type="EMBL" id="JAFNEN010000058">
    <property type="protein sequence ID" value="KAG8197126.1"/>
    <property type="molecule type" value="Genomic_DNA"/>
</dbReference>
<evidence type="ECO:0000313" key="3">
    <source>
        <dbReference type="Proteomes" id="UP000827092"/>
    </source>
</evidence>
<comment type="caution">
    <text evidence="2">The sequence shown here is derived from an EMBL/GenBank/DDBJ whole genome shotgun (WGS) entry which is preliminary data.</text>
</comment>
<name>A0AAV6VNN4_9ARAC</name>
<proteinExistence type="predicted"/>
<gene>
    <name evidence="2" type="ORF">JTE90_011289</name>
</gene>
<accession>A0AAV6VNN4</accession>
<keyword evidence="3" id="KW-1185">Reference proteome</keyword>